<dbReference type="SUPFAM" id="SSF52172">
    <property type="entry name" value="CheY-like"/>
    <property type="match status" value="1"/>
</dbReference>
<dbReference type="InterPro" id="IPR001789">
    <property type="entry name" value="Sig_transdc_resp-reg_receiver"/>
</dbReference>
<sequence>MKILLIDDESRFLKLSKIKWERKGDAKVDTTTSPEKALEKIDRNDYDVIVADYKMPNLNGLEILEEIRGRGCKTPFVILTAKGGEEIAMEALNLKADRYIKKTAAPEKQYEMIIETIFEKPISL</sequence>
<dbReference type="GO" id="GO:0000160">
    <property type="term" value="P:phosphorelay signal transduction system"/>
    <property type="evidence" value="ECO:0007669"/>
    <property type="project" value="UniProtKB-KW"/>
</dbReference>
<proteinExistence type="predicted"/>
<evidence type="ECO:0000256" key="3">
    <source>
        <dbReference type="PROSITE-ProRule" id="PRU00169"/>
    </source>
</evidence>
<gene>
    <name evidence="5" type="ORF">AKJ36_02170</name>
</gene>
<dbReference type="PROSITE" id="PS50110">
    <property type="entry name" value="RESPONSE_REGULATORY"/>
    <property type="match status" value="1"/>
</dbReference>
<dbReference type="SMART" id="SM00448">
    <property type="entry name" value="REC"/>
    <property type="match status" value="1"/>
</dbReference>
<accession>A0A133UKZ0</accession>
<evidence type="ECO:0000313" key="6">
    <source>
        <dbReference type="Proteomes" id="UP000070155"/>
    </source>
</evidence>
<name>A0A133UKZ0_9EURY</name>
<dbReference type="CDD" id="cd00156">
    <property type="entry name" value="REC"/>
    <property type="match status" value="1"/>
</dbReference>
<feature type="modified residue" description="4-aspartylphosphate" evidence="3">
    <location>
        <position position="52"/>
    </location>
</feature>
<evidence type="ECO:0000256" key="2">
    <source>
        <dbReference type="ARBA" id="ARBA00023012"/>
    </source>
</evidence>
<reference evidence="5 6" key="1">
    <citation type="journal article" date="2016" name="Sci. Rep.">
        <title>Metabolic traits of an uncultured archaeal lineage -MSBL1- from brine pools of the Red Sea.</title>
        <authorList>
            <person name="Mwirichia R."/>
            <person name="Alam I."/>
            <person name="Rashid M."/>
            <person name="Vinu M."/>
            <person name="Ba-Alawi W."/>
            <person name="Anthony Kamau A."/>
            <person name="Kamanda Ngugi D."/>
            <person name="Goker M."/>
            <person name="Klenk H.P."/>
            <person name="Bajic V."/>
            <person name="Stingl U."/>
        </authorList>
    </citation>
    <scope>NUCLEOTIDE SEQUENCE [LARGE SCALE GENOMIC DNA]</scope>
    <source>
        <strain evidence="5">SCGC-AAA259I07</strain>
    </source>
</reference>
<protein>
    <recommendedName>
        <fullName evidence="4">Response regulatory domain-containing protein</fullName>
    </recommendedName>
</protein>
<feature type="domain" description="Response regulatory" evidence="4">
    <location>
        <begin position="2"/>
        <end position="117"/>
    </location>
</feature>
<dbReference type="Gene3D" id="3.40.50.2300">
    <property type="match status" value="1"/>
</dbReference>
<keyword evidence="1 3" id="KW-0597">Phosphoprotein</keyword>
<comment type="caution">
    <text evidence="5">The sequence shown here is derived from an EMBL/GenBank/DDBJ whole genome shotgun (WGS) entry which is preliminary data.</text>
</comment>
<dbReference type="EMBL" id="LHXQ01000027">
    <property type="protein sequence ID" value="KXA94819.1"/>
    <property type="molecule type" value="Genomic_DNA"/>
</dbReference>
<organism evidence="5 6">
    <name type="scientific">candidate division MSBL1 archaeon SCGC-AAA259I07</name>
    <dbReference type="NCBI Taxonomy" id="1698266"/>
    <lineage>
        <taxon>Archaea</taxon>
        <taxon>Methanobacteriati</taxon>
        <taxon>Methanobacteriota</taxon>
        <taxon>candidate division MSBL1</taxon>
    </lineage>
</organism>
<evidence type="ECO:0000256" key="1">
    <source>
        <dbReference type="ARBA" id="ARBA00022553"/>
    </source>
</evidence>
<dbReference type="Pfam" id="PF00072">
    <property type="entry name" value="Response_reg"/>
    <property type="match status" value="1"/>
</dbReference>
<dbReference type="InterPro" id="IPR050595">
    <property type="entry name" value="Bact_response_regulator"/>
</dbReference>
<evidence type="ECO:0000313" key="5">
    <source>
        <dbReference type="EMBL" id="KXA94819.1"/>
    </source>
</evidence>
<dbReference type="InterPro" id="IPR011006">
    <property type="entry name" value="CheY-like_superfamily"/>
</dbReference>
<keyword evidence="2" id="KW-0902">Two-component regulatory system</keyword>
<dbReference type="Proteomes" id="UP000070155">
    <property type="component" value="Unassembled WGS sequence"/>
</dbReference>
<evidence type="ECO:0000259" key="4">
    <source>
        <dbReference type="PROSITE" id="PS50110"/>
    </source>
</evidence>
<dbReference type="PANTHER" id="PTHR44591:SF14">
    <property type="entry name" value="PROTEIN PILG"/>
    <property type="match status" value="1"/>
</dbReference>
<dbReference type="AlphaFoldDB" id="A0A133UKZ0"/>
<dbReference type="PANTHER" id="PTHR44591">
    <property type="entry name" value="STRESS RESPONSE REGULATOR PROTEIN 1"/>
    <property type="match status" value="1"/>
</dbReference>
<keyword evidence="6" id="KW-1185">Reference proteome</keyword>